<keyword evidence="5 7" id="KW-1133">Transmembrane helix</keyword>
<dbReference type="PANTHER" id="PTHR30043:SF1">
    <property type="entry name" value="ABC TRANSPORT SYSTEM PERMEASE PROTEIN P69"/>
    <property type="match status" value="1"/>
</dbReference>
<keyword evidence="10" id="KW-1185">Reference proteome</keyword>
<feature type="transmembrane region" description="Helical" evidence="7">
    <location>
        <begin position="147"/>
        <end position="177"/>
    </location>
</feature>
<evidence type="ECO:0000313" key="9">
    <source>
        <dbReference type="EMBL" id="RBI67129.1"/>
    </source>
</evidence>
<dbReference type="GO" id="GO:0005886">
    <property type="term" value="C:plasma membrane"/>
    <property type="evidence" value="ECO:0007669"/>
    <property type="project" value="UniProtKB-SubCell"/>
</dbReference>
<name>A0A365TN47_9GAMM</name>
<dbReference type="Pfam" id="PF00528">
    <property type="entry name" value="BPD_transp_1"/>
    <property type="match status" value="1"/>
</dbReference>
<protein>
    <submittedName>
        <fullName evidence="9">Phosphonate ABC transporter, permease protein PhnE</fullName>
    </submittedName>
</protein>
<dbReference type="PANTHER" id="PTHR30043">
    <property type="entry name" value="PHOSPHONATES TRANSPORT SYSTEM PERMEASE PROTEIN"/>
    <property type="match status" value="1"/>
</dbReference>
<comment type="caution">
    <text evidence="9">The sequence shown here is derived from an EMBL/GenBank/DDBJ whole genome shotgun (WGS) entry which is preliminary data.</text>
</comment>
<dbReference type="InterPro" id="IPR000515">
    <property type="entry name" value="MetI-like"/>
</dbReference>
<dbReference type="CDD" id="cd06261">
    <property type="entry name" value="TM_PBP2"/>
    <property type="match status" value="1"/>
</dbReference>
<gene>
    <name evidence="9" type="primary">phnE</name>
    <name evidence="9" type="ORF">DQ400_10715</name>
</gene>
<reference evidence="10" key="1">
    <citation type="submission" date="2018-06" db="EMBL/GenBank/DDBJ databases">
        <title>Whole genome sequencing of four bacterial strains from South Shetland trench revealing bio-synthetic gene clusters.</title>
        <authorList>
            <person name="Abdel-Mageed W.M."/>
            <person name="Lehri B."/>
            <person name="Jarmusch S."/>
            <person name="Miranda K."/>
            <person name="Goodfellow M."/>
            <person name="Jaspars M."/>
            <person name="Karlyshev A.V."/>
        </authorList>
    </citation>
    <scope>NUCLEOTIDE SEQUENCE [LARGE SCALE GENOMIC DNA]</scope>
    <source>
        <strain evidence="10">SST4</strain>
    </source>
</reference>
<organism evidence="9 10">
    <name type="scientific">Vreelandella sulfidaeris</name>
    <dbReference type="NCBI Taxonomy" id="115553"/>
    <lineage>
        <taxon>Bacteria</taxon>
        <taxon>Pseudomonadati</taxon>
        <taxon>Pseudomonadota</taxon>
        <taxon>Gammaproteobacteria</taxon>
        <taxon>Oceanospirillales</taxon>
        <taxon>Halomonadaceae</taxon>
        <taxon>Vreelandella</taxon>
    </lineage>
</organism>
<evidence type="ECO:0000313" key="10">
    <source>
        <dbReference type="Proteomes" id="UP000252204"/>
    </source>
</evidence>
<evidence type="ECO:0000256" key="2">
    <source>
        <dbReference type="ARBA" id="ARBA00022448"/>
    </source>
</evidence>
<evidence type="ECO:0000256" key="4">
    <source>
        <dbReference type="ARBA" id="ARBA00022692"/>
    </source>
</evidence>
<dbReference type="NCBIfam" id="TIGR01097">
    <property type="entry name" value="PhnE"/>
    <property type="match status" value="1"/>
</dbReference>
<dbReference type="SUPFAM" id="SSF161098">
    <property type="entry name" value="MetI-like"/>
    <property type="match status" value="1"/>
</dbReference>
<evidence type="ECO:0000256" key="5">
    <source>
        <dbReference type="ARBA" id="ARBA00022989"/>
    </source>
</evidence>
<evidence type="ECO:0000256" key="3">
    <source>
        <dbReference type="ARBA" id="ARBA00022475"/>
    </source>
</evidence>
<evidence type="ECO:0000259" key="8">
    <source>
        <dbReference type="PROSITE" id="PS50928"/>
    </source>
</evidence>
<proteinExistence type="inferred from homology"/>
<dbReference type="RefSeq" id="WP_113269777.1">
    <property type="nucleotide sequence ID" value="NZ_QNTU01000006.1"/>
</dbReference>
<dbReference type="AlphaFoldDB" id="A0A365TN47"/>
<comment type="similarity">
    <text evidence="7">Belongs to the binding-protein-dependent transport system permease family.</text>
</comment>
<dbReference type="EMBL" id="QNTU01000006">
    <property type="protein sequence ID" value="RBI67129.1"/>
    <property type="molecule type" value="Genomic_DNA"/>
</dbReference>
<evidence type="ECO:0000256" key="6">
    <source>
        <dbReference type="ARBA" id="ARBA00023136"/>
    </source>
</evidence>
<keyword evidence="3" id="KW-1003">Cell membrane</keyword>
<dbReference type="Proteomes" id="UP000252204">
    <property type="component" value="Unassembled WGS sequence"/>
</dbReference>
<dbReference type="InterPro" id="IPR005769">
    <property type="entry name" value="PhnE/PtxC"/>
</dbReference>
<keyword evidence="6 7" id="KW-0472">Membrane</keyword>
<comment type="subcellular location">
    <subcellularLocation>
        <location evidence="1 7">Cell membrane</location>
        <topology evidence="1 7">Multi-pass membrane protein</topology>
    </subcellularLocation>
</comment>
<dbReference type="Gene3D" id="1.10.3720.10">
    <property type="entry name" value="MetI-like"/>
    <property type="match status" value="1"/>
</dbReference>
<keyword evidence="2 7" id="KW-0813">Transport</keyword>
<dbReference type="InterPro" id="IPR035906">
    <property type="entry name" value="MetI-like_sf"/>
</dbReference>
<keyword evidence="4 7" id="KW-0812">Transmembrane</keyword>
<sequence>MSKLADAPLTAEVQAEGRARQQAARQGHWRRLPLIDNPRLRWGLVIGAVVYLVLALASVEVNWARVAEGAGRAVNFLGAFMQPDFVSRYDDIVAGLMESLTMTLTSTVLGVLLAIPVGLGAARNISPLPIYIACRAIIAVSRTFQEIIIAILFVVMFGFGPFAGMITLAFATIGFMAKLLAEDIEDLDWRQVEAVRATGASWWQTMNTAVQPQVMPRLIGLSMYRLDINFRESSVIGIVGAGGIGATLNTSLSRYEYDTSAAILLIIIAIVLLCEYSSSHVRRWTQ</sequence>
<dbReference type="GO" id="GO:0015416">
    <property type="term" value="F:ABC-type phosphonate transporter activity"/>
    <property type="evidence" value="ECO:0007669"/>
    <property type="project" value="InterPro"/>
</dbReference>
<evidence type="ECO:0000256" key="1">
    <source>
        <dbReference type="ARBA" id="ARBA00004651"/>
    </source>
</evidence>
<feature type="transmembrane region" description="Helical" evidence="7">
    <location>
        <begin position="259"/>
        <end position="276"/>
    </location>
</feature>
<dbReference type="OrthoDB" id="9808005at2"/>
<feature type="domain" description="ABC transmembrane type-1" evidence="8">
    <location>
        <begin position="96"/>
        <end position="278"/>
    </location>
</feature>
<evidence type="ECO:0000256" key="7">
    <source>
        <dbReference type="RuleBase" id="RU363032"/>
    </source>
</evidence>
<feature type="transmembrane region" description="Helical" evidence="7">
    <location>
        <begin position="40"/>
        <end position="59"/>
    </location>
</feature>
<dbReference type="PROSITE" id="PS50928">
    <property type="entry name" value="ABC_TM1"/>
    <property type="match status" value="1"/>
</dbReference>
<accession>A0A365TN47</accession>
<feature type="transmembrane region" description="Helical" evidence="7">
    <location>
        <begin position="104"/>
        <end position="126"/>
    </location>
</feature>